<evidence type="ECO:0008006" key="8">
    <source>
        <dbReference type="Google" id="ProtNLM"/>
    </source>
</evidence>
<reference evidence="7" key="1">
    <citation type="journal article" date="2020" name="mSystems">
        <title>Genome- and Community-Level Interaction Insights into Carbon Utilization and Element Cycling Functions of Hydrothermarchaeota in Hydrothermal Sediment.</title>
        <authorList>
            <person name="Zhou Z."/>
            <person name="Liu Y."/>
            <person name="Xu W."/>
            <person name="Pan J."/>
            <person name="Luo Z.H."/>
            <person name="Li M."/>
        </authorList>
    </citation>
    <scope>NUCLEOTIDE SEQUENCE [LARGE SCALE GENOMIC DNA]</scope>
    <source>
        <strain evidence="7">SpSt-642</strain>
    </source>
</reference>
<dbReference type="Pfam" id="PF18884">
    <property type="entry name" value="TSP3_bac"/>
    <property type="match status" value="7"/>
</dbReference>
<dbReference type="Gene3D" id="4.10.1080.10">
    <property type="entry name" value="TSP type-3 repeat"/>
    <property type="match status" value="1"/>
</dbReference>
<feature type="transmembrane region" description="Helical" evidence="6">
    <location>
        <begin position="7"/>
        <end position="28"/>
    </location>
</feature>
<evidence type="ECO:0000256" key="2">
    <source>
        <dbReference type="ARBA" id="ARBA00022525"/>
    </source>
</evidence>
<dbReference type="InterPro" id="IPR053180">
    <property type="entry name" value="Ca-binding_acidic-repeat"/>
</dbReference>
<keyword evidence="6" id="KW-0472">Membrane</keyword>
<accession>A0A7C4HF98</accession>
<keyword evidence="4" id="KW-0106">Calcium</keyword>
<evidence type="ECO:0000313" key="7">
    <source>
        <dbReference type="EMBL" id="HGM58508.1"/>
    </source>
</evidence>
<keyword evidence="2" id="KW-0964">Secreted</keyword>
<comment type="caution">
    <text evidence="7">The sequence shown here is derived from an EMBL/GenBank/DDBJ whole genome shotgun (WGS) entry which is preliminary data.</text>
</comment>
<comment type="subcellular location">
    <subcellularLocation>
        <location evidence="1">Secreted</location>
    </subcellularLocation>
</comment>
<feature type="compositionally biased region" description="Basic and acidic residues" evidence="5">
    <location>
        <begin position="153"/>
        <end position="162"/>
    </location>
</feature>
<dbReference type="InterPro" id="IPR059100">
    <property type="entry name" value="TSP3_bac"/>
</dbReference>
<keyword evidence="6" id="KW-0812">Transmembrane</keyword>
<keyword evidence="6" id="KW-1133">Transmembrane helix</keyword>
<dbReference type="SUPFAM" id="SSF103647">
    <property type="entry name" value="TSP type-3 repeat"/>
    <property type="match status" value="2"/>
</dbReference>
<feature type="region of interest" description="Disordered" evidence="5">
    <location>
        <begin position="143"/>
        <end position="162"/>
    </location>
</feature>
<keyword evidence="3" id="KW-0732">Signal</keyword>
<evidence type="ECO:0000256" key="4">
    <source>
        <dbReference type="ARBA" id="ARBA00022837"/>
    </source>
</evidence>
<protein>
    <recommendedName>
        <fullName evidence="8">Calcium-binding protein</fullName>
    </recommendedName>
</protein>
<dbReference type="GO" id="GO:0005509">
    <property type="term" value="F:calcium ion binding"/>
    <property type="evidence" value="ECO:0007669"/>
    <property type="project" value="InterPro"/>
</dbReference>
<proteinExistence type="predicted"/>
<evidence type="ECO:0000256" key="3">
    <source>
        <dbReference type="ARBA" id="ARBA00022729"/>
    </source>
</evidence>
<evidence type="ECO:0000256" key="5">
    <source>
        <dbReference type="SAM" id="MobiDB-lite"/>
    </source>
</evidence>
<dbReference type="EMBL" id="DTBJ01000020">
    <property type="protein sequence ID" value="HGM58508.1"/>
    <property type="molecule type" value="Genomic_DNA"/>
</dbReference>
<gene>
    <name evidence="7" type="ORF">ENU14_02830</name>
</gene>
<evidence type="ECO:0000256" key="1">
    <source>
        <dbReference type="ARBA" id="ARBA00004613"/>
    </source>
</evidence>
<dbReference type="PANTHER" id="PTHR37467:SF1">
    <property type="entry name" value="EXPORTED CALCIUM-BINDING GLYCOPROTEIN"/>
    <property type="match status" value="1"/>
</dbReference>
<dbReference type="AlphaFoldDB" id="A0A7C4HF98"/>
<name>A0A7C4HF98_STAMA</name>
<dbReference type="InterPro" id="IPR028974">
    <property type="entry name" value="TSP_type-3_rpt"/>
</dbReference>
<organism evidence="7">
    <name type="scientific">Staphylothermus marinus</name>
    <dbReference type="NCBI Taxonomy" id="2280"/>
    <lineage>
        <taxon>Archaea</taxon>
        <taxon>Thermoproteota</taxon>
        <taxon>Thermoprotei</taxon>
        <taxon>Desulfurococcales</taxon>
        <taxon>Desulfurococcaceae</taxon>
        <taxon>Staphylothermus</taxon>
    </lineage>
</organism>
<dbReference type="PANTHER" id="PTHR37467">
    <property type="entry name" value="EXPORTED CALCIUM-BINDING GLYCOPROTEIN-RELATED"/>
    <property type="match status" value="1"/>
</dbReference>
<evidence type="ECO:0000256" key="6">
    <source>
        <dbReference type="SAM" id="Phobius"/>
    </source>
</evidence>
<sequence>MSKITIILIILIIAIIIGIVAYGIYMVADWDGDGIPNYLEAIYGTDPYKKDTDGDGISDYDEINIYKTDPLSKDTDRDGLSDFDEITIHETDPLKQDTDGDGLSDFEEIFMYGTNPLKYDTDDDNLSDYDEINIYKTDPFKKDTDNDNLPDGDEVHVYKTDPLSKDTDKDGLSDFEEIFMYGTNPLKSDTDDDGWPDSEDLCPCSNMVLNITIIKWIELEPKDSDNPGDPYIVFTIIYLYKGTTIRFNETVNLGLNVSNLINYSFIIDIPDCIPQKLIAIEIRVFDNDTLDNQPADYIYSIAYRGETPIYVYSFIYTLFETDIRSTRGADAVLELMFETICKPCLEKS</sequence>